<dbReference type="EnsemblPlants" id="KEH16936">
    <property type="protein sequence ID" value="KEH16936"/>
    <property type="gene ID" value="MTR_0064s0070"/>
</dbReference>
<gene>
    <name evidence="1" type="ORF">MTR_0064s0070</name>
</gene>
<dbReference type="EMBL" id="KL402789">
    <property type="protein sequence ID" value="KEH16936.1"/>
    <property type="molecule type" value="Genomic_DNA"/>
</dbReference>
<dbReference type="Proteomes" id="UP000002051">
    <property type="component" value="Unassembled WGS sequence"/>
</dbReference>
<evidence type="ECO:0000313" key="3">
    <source>
        <dbReference type="Proteomes" id="UP000002051"/>
    </source>
</evidence>
<proteinExistence type="predicted"/>
<accession>A0A072TIA8</accession>
<reference evidence="2" key="3">
    <citation type="submission" date="2015-06" db="UniProtKB">
        <authorList>
            <consortium name="EnsemblPlants"/>
        </authorList>
    </citation>
    <scope>IDENTIFICATION</scope>
    <source>
        <strain evidence="2">cv. Jemalong A17</strain>
    </source>
</reference>
<evidence type="ECO:0000313" key="2">
    <source>
        <dbReference type="EnsemblPlants" id="KEH16936"/>
    </source>
</evidence>
<reference evidence="1 3" key="2">
    <citation type="journal article" date="2014" name="BMC Genomics">
        <title>An improved genome release (version Mt4.0) for the model legume Medicago truncatula.</title>
        <authorList>
            <person name="Tang H."/>
            <person name="Krishnakumar V."/>
            <person name="Bidwell S."/>
            <person name="Rosen B."/>
            <person name="Chan A."/>
            <person name="Zhou S."/>
            <person name="Gentzbittel L."/>
            <person name="Childs K.L."/>
            <person name="Yandell M."/>
            <person name="Gundlach H."/>
            <person name="Mayer K.F."/>
            <person name="Schwartz D.C."/>
            <person name="Town C.D."/>
        </authorList>
    </citation>
    <scope>GENOME REANNOTATION</scope>
    <source>
        <strain evidence="1">A17</strain>
        <strain evidence="2 3">cv. Jemalong A17</strain>
    </source>
</reference>
<keyword evidence="3" id="KW-1185">Reference proteome</keyword>
<dbReference type="HOGENOM" id="CLU_2137251_0_0_1"/>
<sequence>MDQLKLWKFVFGYENLTNTYKVAALHRGSNRTTEARVLSFGINIWRNIQSFPGAETLTQFPPLQDLPNVPDSLNASCVLPGVCALMNSLCFYHEFGGTGFVIWKMTEYGDEKS</sequence>
<reference evidence="1 3" key="1">
    <citation type="journal article" date="2011" name="Nature">
        <title>The Medicago genome provides insight into the evolution of rhizobial symbioses.</title>
        <authorList>
            <person name="Young N.D."/>
            <person name="Debelle F."/>
            <person name="Oldroyd G.E."/>
            <person name="Geurts R."/>
            <person name="Cannon S.B."/>
            <person name="Udvardi M.K."/>
            <person name="Benedito V.A."/>
            <person name="Mayer K.F."/>
            <person name="Gouzy J."/>
            <person name="Schoof H."/>
            <person name="Van de Peer Y."/>
            <person name="Proost S."/>
            <person name="Cook D.R."/>
            <person name="Meyers B.C."/>
            <person name="Spannagl M."/>
            <person name="Cheung F."/>
            <person name="De Mita S."/>
            <person name="Krishnakumar V."/>
            <person name="Gundlach H."/>
            <person name="Zhou S."/>
            <person name="Mudge J."/>
            <person name="Bharti A.K."/>
            <person name="Murray J.D."/>
            <person name="Naoumkina M.A."/>
            <person name="Rosen B."/>
            <person name="Silverstein K.A."/>
            <person name="Tang H."/>
            <person name="Rombauts S."/>
            <person name="Zhao P.X."/>
            <person name="Zhou P."/>
            <person name="Barbe V."/>
            <person name="Bardou P."/>
            <person name="Bechner M."/>
            <person name="Bellec A."/>
            <person name="Berger A."/>
            <person name="Berges H."/>
            <person name="Bidwell S."/>
            <person name="Bisseling T."/>
            <person name="Choisne N."/>
            <person name="Couloux A."/>
            <person name="Denny R."/>
            <person name="Deshpande S."/>
            <person name="Dai X."/>
            <person name="Doyle J.J."/>
            <person name="Dudez A.M."/>
            <person name="Farmer A.D."/>
            <person name="Fouteau S."/>
            <person name="Franken C."/>
            <person name="Gibelin C."/>
            <person name="Gish J."/>
            <person name="Goldstein S."/>
            <person name="Gonzalez A.J."/>
            <person name="Green P.J."/>
            <person name="Hallab A."/>
            <person name="Hartog M."/>
            <person name="Hua A."/>
            <person name="Humphray S.J."/>
            <person name="Jeong D.H."/>
            <person name="Jing Y."/>
            <person name="Jocker A."/>
            <person name="Kenton S.M."/>
            <person name="Kim D.J."/>
            <person name="Klee K."/>
            <person name="Lai H."/>
            <person name="Lang C."/>
            <person name="Lin S."/>
            <person name="Macmil S.L."/>
            <person name="Magdelenat G."/>
            <person name="Matthews L."/>
            <person name="McCorrison J."/>
            <person name="Monaghan E.L."/>
            <person name="Mun J.H."/>
            <person name="Najar F.Z."/>
            <person name="Nicholson C."/>
            <person name="Noirot C."/>
            <person name="O'Bleness M."/>
            <person name="Paule C.R."/>
            <person name="Poulain J."/>
            <person name="Prion F."/>
            <person name="Qin B."/>
            <person name="Qu C."/>
            <person name="Retzel E.F."/>
            <person name="Riddle C."/>
            <person name="Sallet E."/>
            <person name="Samain S."/>
            <person name="Samson N."/>
            <person name="Sanders I."/>
            <person name="Saurat O."/>
            <person name="Scarpelli C."/>
            <person name="Schiex T."/>
            <person name="Segurens B."/>
            <person name="Severin A.J."/>
            <person name="Sherrier D.J."/>
            <person name="Shi R."/>
            <person name="Sims S."/>
            <person name="Singer S.R."/>
            <person name="Sinharoy S."/>
            <person name="Sterck L."/>
            <person name="Viollet A."/>
            <person name="Wang B.B."/>
            <person name="Wang K."/>
            <person name="Wang M."/>
            <person name="Wang X."/>
            <person name="Warfsmann J."/>
            <person name="Weissenbach J."/>
            <person name="White D.D."/>
            <person name="White J.D."/>
            <person name="Wiley G.B."/>
            <person name="Wincker P."/>
            <person name="Xing Y."/>
            <person name="Yang L."/>
            <person name="Yao Z."/>
            <person name="Ying F."/>
            <person name="Zhai J."/>
            <person name="Zhou L."/>
            <person name="Zuber A."/>
            <person name="Denarie J."/>
            <person name="Dixon R.A."/>
            <person name="May G.D."/>
            <person name="Schwartz D.C."/>
            <person name="Rogers J."/>
            <person name="Quetier F."/>
            <person name="Town C.D."/>
            <person name="Roe B.A."/>
        </authorList>
    </citation>
    <scope>NUCLEOTIDE SEQUENCE [LARGE SCALE GENOMIC DNA]</scope>
    <source>
        <strain evidence="1">A17</strain>
        <strain evidence="2 3">cv. Jemalong A17</strain>
    </source>
</reference>
<organism evidence="1 3">
    <name type="scientific">Medicago truncatula</name>
    <name type="common">Barrel medic</name>
    <name type="synonym">Medicago tribuloides</name>
    <dbReference type="NCBI Taxonomy" id="3880"/>
    <lineage>
        <taxon>Eukaryota</taxon>
        <taxon>Viridiplantae</taxon>
        <taxon>Streptophyta</taxon>
        <taxon>Embryophyta</taxon>
        <taxon>Tracheophyta</taxon>
        <taxon>Spermatophyta</taxon>
        <taxon>Magnoliopsida</taxon>
        <taxon>eudicotyledons</taxon>
        <taxon>Gunneridae</taxon>
        <taxon>Pentapetalae</taxon>
        <taxon>rosids</taxon>
        <taxon>fabids</taxon>
        <taxon>Fabales</taxon>
        <taxon>Fabaceae</taxon>
        <taxon>Papilionoideae</taxon>
        <taxon>50 kb inversion clade</taxon>
        <taxon>NPAAA clade</taxon>
        <taxon>Hologalegina</taxon>
        <taxon>IRL clade</taxon>
        <taxon>Trifolieae</taxon>
        <taxon>Medicago</taxon>
    </lineage>
</organism>
<evidence type="ECO:0000313" key="1">
    <source>
        <dbReference type="EMBL" id="KEH16936.1"/>
    </source>
</evidence>
<dbReference type="AlphaFoldDB" id="A0A072TIA8"/>
<name>A0A072TIA8_MEDTR</name>
<protein>
    <submittedName>
        <fullName evidence="1 2">Uncharacterized protein</fullName>
    </submittedName>
</protein>